<protein>
    <submittedName>
        <fullName evidence="1">BQ5605_C005g03349 protein</fullName>
    </submittedName>
</protein>
<reference evidence="1 2" key="1">
    <citation type="submission" date="2016-11" db="EMBL/GenBank/DDBJ databases">
        <authorList>
            <person name="Jaros S."/>
            <person name="Januszkiewicz K."/>
            <person name="Wedrychowicz H."/>
        </authorList>
    </citation>
    <scope>NUCLEOTIDE SEQUENCE [LARGE SCALE GENOMIC DNA]</scope>
</reference>
<proteinExistence type="predicted"/>
<dbReference type="EMBL" id="FQNC01000047">
    <property type="protein sequence ID" value="SGY74218.1"/>
    <property type="molecule type" value="Genomic_DNA"/>
</dbReference>
<dbReference type="Proteomes" id="UP000249464">
    <property type="component" value="Unassembled WGS sequence"/>
</dbReference>
<organism evidence="1 2">
    <name type="scientific">Microbotryum silenes-dioicae</name>
    <dbReference type="NCBI Taxonomy" id="796604"/>
    <lineage>
        <taxon>Eukaryota</taxon>
        <taxon>Fungi</taxon>
        <taxon>Dikarya</taxon>
        <taxon>Basidiomycota</taxon>
        <taxon>Pucciniomycotina</taxon>
        <taxon>Microbotryomycetes</taxon>
        <taxon>Microbotryales</taxon>
        <taxon>Microbotryaceae</taxon>
        <taxon>Microbotryum</taxon>
    </lineage>
</organism>
<evidence type="ECO:0000313" key="2">
    <source>
        <dbReference type="Proteomes" id="UP000249464"/>
    </source>
</evidence>
<name>A0A2X0MEL2_9BASI</name>
<dbReference type="AlphaFoldDB" id="A0A2X0MEL2"/>
<accession>A0A2X0MEL2</accession>
<keyword evidence="2" id="KW-1185">Reference proteome</keyword>
<sequence length="205" mass="22521">MIALVFLPVTLSSAPAPCTLRPAPTRLTLISTTVEHGHNCLEDAANVVHDVLRSRETRSALVSVSLAGEIDGKSLLQSLRAPSHPATTPGSSTAFEHQCEASTDIAKDKEPKRRRVLLDAIVTSRRLLQRRIQESSFLRIDPCPPPVITSDTLAALIPGRSRKAWEGRFNNGDEPTQVFGFVRWFEHGLDSSRGPRSRSPRLDVD</sequence>
<gene>
    <name evidence="1" type="primary">BQ5605_C005g03349</name>
    <name evidence="1" type="ORF">BQ5605_C005G03349</name>
</gene>
<evidence type="ECO:0000313" key="1">
    <source>
        <dbReference type="EMBL" id="SGY74218.1"/>
    </source>
</evidence>